<evidence type="ECO:0000313" key="2">
    <source>
        <dbReference type="Proteomes" id="UP000808337"/>
    </source>
</evidence>
<proteinExistence type="predicted"/>
<dbReference type="Gene3D" id="1.25.40.10">
    <property type="entry name" value="Tetratricopeptide repeat domain"/>
    <property type="match status" value="1"/>
</dbReference>
<dbReference type="InterPro" id="IPR011990">
    <property type="entry name" value="TPR-like_helical_dom_sf"/>
</dbReference>
<comment type="caution">
    <text evidence="1">The sequence shown here is derived from an EMBL/GenBank/DDBJ whole genome shotgun (WGS) entry which is preliminary data.</text>
</comment>
<accession>A0A9D7SZD0</accession>
<organism evidence="1 2">
    <name type="scientific">Candidatus Opimibacter skivensis</name>
    <dbReference type="NCBI Taxonomy" id="2982028"/>
    <lineage>
        <taxon>Bacteria</taxon>
        <taxon>Pseudomonadati</taxon>
        <taxon>Bacteroidota</taxon>
        <taxon>Saprospiria</taxon>
        <taxon>Saprospirales</taxon>
        <taxon>Saprospiraceae</taxon>
        <taxon>Candidatus Opimibacter</taxon>
    </lineage>
</organism>
<evidence type="ECO:0000313" key="1">
    <source>
        <dbReference type="EMBL" id="MBK9985081.1"/>
    </source>
</evidence>
<dbReference type="AlphaFoldDB" id="A0A9D7SZD0"/>
<dbReference type="SUPFAM" id="SSF48452">
    <property type="entry name" value="TPR-like"/>
    <property type="match status" value="1"/>
</dbReference>
<name>A0A9D7SZD0_9BACT</name>
<dbReference type="Proteomes" id="UP000808337">
    <property type="component" value="Unassembled WGS sequence"/>
</dbReference>
<protein>
    <submittedName>
        <fullName evidence="1">Tetratricopeptide repeat protein</fullName>
    </submittedName>
</protein>
<dbReference type="EMBL" id="JADKGY010000032">
    <property type="protein sequence ID" value="MBK9985081.1"/>
    <property type="molecule type" value="Genomic_DNA"/>
</dbReference>
<gene>
    <name evidence="1" type="ORF">IPP15_22435</name>
</gene>
<sequence>MEYRTKPNLSLPEFVSVFENMILHGGSSHWDEKDYLNLIQYYISESLTEKALEALDYALQYSSHHAEFYVIKSRLLINEEDYKEANETLDIALNLFPTIRKCS</sequence>
<reference evidence="1 2" key="1">
    <citation type="submission" date="2020-10" db="EMBL/GenBank/DDBJ databases">
        <title>Connecting structure to function with the recovery of over 1000 high-quality activated sludge metagenome-assembled genomes encoding full-length rRNA genes using long-read sequencing.</title>
        <authorList>
            <person name="Singleton C.M."/>
            <person name="Petriglieri F."/>
            <person name="Kristensen J.M."/>
            <person name="Kirkegaard R.H."/>
            <person name="Michaelsen T.Y."/>
            <person name="Andersen M.H."/>
            <person name="Karst S.M."/>
            <person name="Dueholm M.S."/>
            <person name="Nielsen P.H."/>
            <person name="Albertsen M."/>
        </authorList>
    </citation>
    <scope>NUCLEOTIDE SEQUENCE [LARGE SCALE GENOMIC DNA]</scope>
    <source>
        <strain evidence="1">Ribe_18-Q3-R11-54_MAXAC.273</strain>
    </source>
</reference>